<sequence length="114" mass="12813">MSVQDVGCLDKDRVVIRIGPVSYIHADYVPSPTHSKRFICTQAPLAKTCPDSGVWLVVQGKFVAIIMLCNFVQQNANKCVEYFPVEENKPCSFEGMTVVMKKREQVKMLQCSRG</sequence>
<accession>A0AAD5ML56</accession>
<keyword evidence="3" id="KW-1185">Reference proteome</keyword>
<gene>
    <name evidence="2" type="ORF">KIN20_005271</name>
</gene>
<dbReference type="InterPro" id="IPR052782">
    <property type="entry name" value="Oocyte-zygote_transition_reg"/>
</dbReference>
<comment type="caution">
    <text evidence="2">The sequence shown here is derived from an EMBL/GenBank/DDBJ whole genome shotgun (WGS) entry which is preliminary data.</text>
</comment>
<dbReference type="GO" id="GO:0004725">
    <property type="term" value="F:protein tyrosine phosphatase activity"/>
    <property type="evidence" value="ECO:0007669"/>
    <property type="project" value="InterPro"/>
</dbReference>
<dbReference type="PANTHER" id="PTHR46163">
    <property type="entry name" value="TYROSINE-PROTEIN PHOSPHATASE-RELATED"/>
    <property type="match status" value="1"/>
</dbReference>
<feature type="domain" description="Tyrosine-protein phosphatase" evidence="1">
    <location>
        <begin position="1"/>
        <end position="98"/>
    </location>
</feature>
<dbReference type="Pfam" id="PF00102">
    <property type="entry name" value="Y_phosphatase"/>
    <property type="match status" value="1"/>
</dbReference>
<dbReference type="PROSITE" id="PS50055">
    <property type="entry name" value="TYR_PHOSPHATASE_PTP"/>
    <property type="match status" value="1"/>
</dbReference>
<dbReference type="Gene3D" id="3.90.190.10">
    <property type="entry name" value="Protein tyrosine phosphatase superfamily"/>
    <property type="match status" value="1"/>
</dbReference>
<dbReference type="EMBL" id="JAHQIW010000711">
    <property type="protein sequence ID" value="KAJ1349669.1"/>
    <property type="molecule type" value="Genomic_DNA"/>
</dbReference>
<proteinExistence type="predicted"/>
<dbReference type="InterPro" id="IPR000242">
    <property type="entry name" value="PTP_cat"/>
</dbReference>
<dbReference type="SUPFAM" id="SSF52799">
    <property type="entry name" value="(Phosphotyrosine protein) phosphatases II"/>
    <property type="match status" value="1"/>
</dbReference>
<protein>
    <recommendedName>
        <fullName evidence="1">Tyrosine-protein phosphatase domain-containing protein</fullName>
    </recommendedName>
</protein>
<evidence type="ECO:0000313" key="2">
    <source>
        <dbReference type="EMBL" id="KAJ1349669.1"/>
    </source>
</evidence>
<dbReference type="Proteomes" id="UP001196413">
    <property type="component" value="Unassembled WGS sequence"/>
</dbReference>
<reference evidence="2" key="1">
    <citation type="submission" date="2021-06" db="EMBL/GenBank/DDBJ databases">
        <title>Parelaphostrongylus tenuis whole genome reference sequence.</title>
        <authorList>
            <person name="Garwood T.J."/>
            <person name="Larsen P.A."/>
            <person name="Fountain-Jones N.M."/>
            <person name="Garbe J.R."/>
            <person name="Macchietto M.G."/>
            <person name="Kania S.A."/>
            <person name="Gerhold R.W."/>
            <person name="Richards J.E."/>
            <person name="Wolf T.M."/>
        </authorList>
    </citation>
    <scope>NUCLEOTIDE SEQUENCE</scope>
    <source>
        <strain evidence="2">MNPRO001-30</strain>
        <tissue evidence="2">Meninges</tissue>
    </source>
</reference>
<name>A0AAD5ML56_PARTN</name>
<evidence type="ECO:0000313" key="3">
    <source>
        <dbReference type="Proteomes" id="UP001196413"/>
    </source>
</evidence>
<dbReference type="AlphaFoldDB" id="A0AAD5ML56"/>
<organism evidence="2 3">
    <name type="scientific">Parelaphostrongylus tenuis</name>
    <name type="common">Meningeal worm</name>
    <dbReference type="NCBI Taxonomy" id="148309"/>
    <lineage>
        <taxon>Eukaryota</taxon>
        <taxon>Metazoa</taxon>
        <taxon>Ecdysozoa</taxon>
        <taxon>Nematoda</taxon>
        <taxon>Chromadorea</taxon>
        <taxon>Rhabditida</taxon>
        <taxon>Rhabditina</taxon>
        <taxon>Rhabditomorpha</taxon>
        <taxon>Strongyloidea</taxon>
        <taxon>Metastrongylidae</taxon>
        <taxon>Parelaphostrongylus</taxon>
    </lineage>
</organism>
<dbReference type="PANTHER" id="PTHR46163:SF5">
    <property type="entry name" value="TYROSINE-PROTEIN PHOSPHATASE"/>
    <property type="match status" value="1"/>
</dbReference>
<evidence type="ECO:0000259" key="1">
    <source>
        <dbReference type="PROSITE" id="PS50055"/>
    </source>
</evidence>
<dbReference type="InterPro" id="IPR029021">
    <property type="entry name" value="Prot-tyrosine_phosphatase-like"/>
</dbReference>